<sequence length="866" mass="100058">MSKELFKSIVENGNSVPSSLNKIFFSEFNKSNGNELSDFIDENFPITIDNQSASIFSDLQQKYTQHQKHAYINRQILEANSELIKYVVGTASVPAAATGVGAIVVGGVNLFMDKLLDHALDEFDQSVKNSSAKIVGVHLREVRNKTGKSLEEISGMDTKAAHKLLFESNIGIMDNSIEFLTPEDRTKALHEMTKILEDKLVHATALNKLVNETQDIEIANIKDEIDFISKVQNNHQECIENITENIETIQQNFINLSESVKVLHSEVSNNSENIDILKNHVFSNANVDQKIKLLDSGLLDQNLTSEKKDQLEKQLKALKAKQDLQSSIHKHINKARHITTILSNVGFDSKTVQKANELINIGTTAMNAFTAYSSGNVLASAAIVSGLFGGKGKSDPAAQRHKQIMDKLNVLDNKLTEVLNNQITIMKNQQFIIDTLGKISKQIDELHAIEMEKLEEIKTETLYNRLSNLELQTRDLNVLETFSKPFKKFRAIKNRSYNDIQQFFFDYGDRFEKHNDIFKPLLNIYSHSLDRFLQLKEYEYLGIKDDNSINEISIITKGFDRIINYIENFTSIKNQINLFGKITINNVYHLDSKFETISKIEYYDDEELPWGLTKSSLIFTKQLERIFEILNEVHIFYLLQKTDTSESELLSTEDFFAKRFHKRKGYQHFQHLLILVNIAITQQNLLSGDKLLEVFYQRLFIDKIDQETPEHKQIITVLNSNGLFKSNFAKYFIKKQLEKERKVTINGDELNVKFDFFEYNLYLANTSSYAQDIRNKTNLRMCFDDNLQSQIIYHKGQWKLDLHRDDREAYLELPKTTDFKQGAIRFRREMYALLELKSKILDKISEYELKDFINPNENIYQHLKFN</sequence>
<evidence type="ECO:0000313" key="2">
    <source>
        <dbReference type="Proteomes" id="UP000215214"/>
    </source>
</evidence>
<dbReference type="EMBL" id="LT899436">
    <property type="protein sequence ID" value="SNR16656.1"/>
    <property type="molecule type" value="Genomic_DNA"/>
</dbReference>
<protein>
    <submittedName>
        <fullName evidence="1">Uncharacterized protein</fullName>
    </submittedName>
</protein>
<organism evidence="1 2">
    <name type="scientific">Tenacibaculum jejuense</name>
    <dbReference type="NCBI Taxonomy" id="584609"/>
    <lineage>
        <taxon>Bacteria</taxon>
        <taxon>Pseudomonadati</taxon>
        <taxon>Bacteroidota</taxon>
        <taxon>Flavobacteriia</taxon>
        <taxon>Flavobacteriales</taxon>
        <taxon>Flavobacteriaceae</taxon>
        <taxon>Tenacibaculum</taxon>
    </lineage>
</organism>
<evidence type="ECO:0000313" key="1">
    <source>
        <dbReference type="EMBL" id="SNR16656.1"/>
    </source>
</evidence>
<dbReference type="Proteomes" id="UP000215214">
    <property type="component" value="Chromosome TJEJU"/>
</dbReference>
<dbReference type="AlphaFoldDB" id="A0A238UCD3"/>
<reference evidence="1 2" key="1">
    <citation type="submission" date="2017-07" db="EMBL/GenBank/DDBJ databases">
        <authorList>
            <person name="Sun Z.S."/>
            <person name="Albrecht U."/>
            <person name="Echele G."/>
            <person name="Lee C.C."/>
        </authorList>
    </citation>
    <scope>NUCLEOTIDE SEQUENCE [LARGE SCALE GENOMIC DNA]</scope>
    <source>
        <strain evidence="2">type strain: KCTC 22618</strain>
    </source>
</reference>
<keyword evidence="2" id="KW-1185">Reference proteome</keyword>
<accession>A0A238UCD3</accession>
<dbReference type="RefSeq" id="WP_095073346.1">
    <property type="nucleotide sequence ID" value="NZ_LT899436.1"/>
</dbReference>
<proteinExistence type="predicted"/>
<gene>
    <name evidence="1" type="ORF">TJEJU_2990</name>
</gene>
<name>A0A238UCD3_9FLAO</name>
<dbReference type="OrthoDB" id="1150046at2"/>
<dbReference type="KEGG" id="tje:TJEJU_2990"/>